<dbReference type="InterPro" id="IPR044161">
    <property type="entry name" value="SPS"/>
</dbReference>
<keyword evidence="2" id="KW-0808">Transferase</keyword>
<name>A0A2U1KJX9_ARTAN</name>
<protein>
    <submittedName>
        <fullName evidence="3">Sucrose-phosphate synthase</fullName>
    </submittedName>
</protein>
<keyword evidence="1" id="KW-0328">Glycosyltransferase</keyword>
<keyword evidence="4" id="KW-1185">Reference proteome</keyword>
<evidence type="ECO:0000313" key="4">
    <source>
        <dbReference type="Proteomes" id="UP000245207"/>
    </source>
</evidence>
<dbReference type="PANTHER" id="PTHR46039:SF5">
    <property type="entry name" value="SUCROSE-PHOSPHATE SYNTHASE 3-RELATED"/>
    <property type="match status" value="1"/>
</dbReference>
<dbReference type="STRING" id="35608.A0A2U1KJX9"/>
<dbReference type="EMBL" id="PKPP01017354">
    <property type="protein sequence ID" value="PWA37032.1"/>
    <property type="molecule type" value="Genomic_DNA"/>
</dbReference>
<dbReference type="OrthoDB" id="1697510at2759"/>
<reference evidence="3 4" key="1">
    <citation type="journal article" date="2018" name="Mol. Plant">
        <title>The genome of Artemisia annua provides insight into the evolution of Asteraceae family and artemisinin biosynthesis.</title>
        <authorList>
            <person name="Shen Q."/>
            <person name="Zhang L."/>
            <person name="Liao Z."/>
            <person name="Wang S."/>
            <person name="Yan T."/>
            <person name="Shi P."/>
            <person name="Liu M."/>
            <person name="Fu X."/>
            <person name="Pan Q."/>
            <person name="Wang Y."/>
            <person name="Lv Z."/>
            <person name="Lu X."/>
            <person name="Zhang F."/>
            <person name="Jiang W."/>
            <person name="Ma Y."/>
            <person name="Chen M."/>
            <person name="Hao X."/>
            <person name="Li L."/>
            <person name="Tang Y."/>
            <person name="Lv G."/>
            <person name="Zhou Y."/>
            <person name="Sun X."/>
            <person name="Brodelius P.E."/>
            <person name="Rose J.K.C."/>
            <person name="Tang K."/>
        </authorList>
    </citation>
    <scope>NUCLEOTIDE SEQUENCE [LARGE SCALE GENOMIC DNA]</scope>
    <source>
        <strain evidence="4">cv. Huhao1</strain>
        <tissue evidence="3">Leaf</tissue>
    </source>
</reference>
<proteinExistence type="predicted"/>
<dbReference type="GO" id="GO:0016757">
    <property type="term" value="F:glycosyltransferase activity"/>
    <property type="evidence" value="ECO:0007669"/>
    <property type="project" value="UniProtKB-KW"/>
</dbReference>
<accession>A0A2U1KJX9</accession>
<dbReference type="Proteomes" id="UP000245207">
    <property type="component" value="Unassembled WGS sequence"/>
</dbReference>
<evidence type="ECO:0000256" key="2">
    <source>
        <dbReference type="ARBA" id="ARBA00022679"/>
    </source>
</evidence>
<comment type="caution">
    <text evidence="3">The sequence shown here is derived from an EMBL/GenBank/DDBJ whole genome shotgun (WGS) entry which is preliminary data.</text>
</comment>
<dbReference type="AlphaFoldDB" id="A0A2U1KJX9"/>
<evidence type="ECO:0000256" key="1">
    <source>
        <dbReference type="ARBA" id="ARBA00022676"/>
    </source>
</evidence>
<gene>
    <name evidence="3" type="ORF">CTI12_AA594490</name>
</gene>
<sequence length="91" mass="10277">MVNRYFFVRWRLNVANMYVVLGETGDTDYEELIAGTHKTLIFKGVVKKGSEELLRTSGSYLKEDIVPPESPLVSYVNGTKAEEIASVKEFT</sequence>
<organism evidence="3 4">
    <name type="scientific">Artemisia annua</name>
    <name type="common">Sweet wormwood</name>
    <dbReference type="NCBI Taxonomy" id="35608"/>
    <lineage>
        <taxon>Eukaryota</taxon>
        <taxon>Viridiplantae</taxon>
        <taxon>Streptophyta</taxon>
        <taxon>Embryophyta</taxon>
        <taxon>Tracheophyta</taxon>
        <taxon>Spermatophyta</taxon>
        <taxon>Magnoliopsida</taxon>
        <taxon>eudicotyledons</taxon>
        <taxon>Gunneridae</taxon>
        <taxon>Pentapetalae</taxon>
        <taxon>asterids</taxon>
        <taxon>campanulids</taxon>
        <taxon>Asterales</taxon>
        <taxon>Asteraceae</taxon>
        <taxon>Asteroideae</taxon>
        <taxon>Anthemideae</taxon>
        <taxon>Artemisiinae</taxon>
        <taxon>Artemisia</taxon>
    </lineage>
</organism>
<evidence type="ECO:0000313" key="3">
    <source>
        <dbReference type="EMBL" id="PWA37032.1"/>
    </source>
</evidence>
<dbReference type="PANTHER" id="PTHR46039">
    <property type="entry name" value="SUCROSE-PHOSPHATE SYNTHASE 3-RELATED"/>
    <property type="match status" value="1"/>
</dbReference>